<accession>Q9GP22</accession>
<reference evidence="3" key="1">
    <citation type="journal article" date="2000" name="Mol. Plant Microbe Interact.">
        <title>An efficient cDNA-AFLP-based strategy for the identification of putative pathogenicity factors from the potato cyst nematode Globodera rostochiensis.</title>
        <authorList>
            <person name="Qin L."/>
            <person name="Overmars H."/>
            <person name="Helder J."/>
            <person name="Popeijus H."/>
            <person name="van der Voort J.R."/>
            <person name="Groenink W."/>
            <person name="van Koert P."/>
            <person name="Schots A."/>
            <person name="Bakker J."/>
            <person name="Smant G."/>
        </authorList>
    </citation>
    <scope>NUCLEOTIDE SEQUENCE</scope>
    <source>
        <strain evidence="3">Ro1-Mierenbos</strain>
        <tissue evidence="3">Dorsal gland</tissue>
    </source>
</reference>
<protein>
    <submittedName>
        <fullName evidence="3">Uncharacterized protein</fullName>
    </submittedName>
</protein>
<dbReference type="EMBL" id="AJ251756">
    <property type="protein sequence ID" value="CAC21847.1"/>
    <property type="molecule type" value="mRNA"/>
</dbReference>
<feature type="chain" id="PRO_5004330558" evidence="2">
    <location>
        <begin position="19"/>
        <end position="51"/>
    </location>
</feature>
<evidence type="ECO:0000313" key="3">
    <source>
        <dbReference type="EMBL" id="CAC21847.1"/>
    </source>
</evidence>
<organism evidence="3">
    <name type="scientific">Globodera rostochiensis</name>
    <name type="common">Golden nematode worm</name>
    <name type="synonym">Heterodera rostochiensis</name>
    <dbReference type="NCBI Taxonomy" id="31243"/>
    <lineage>
        <taxon>Eukaryota</taxon>
        <taxon>Metazoa</taxon>
        <taxon>Ecdysozoa</taxon>
        <taxon>Nematoda</taxon>
        <taxon>Chromadorea</taxon>
        <taxon>Rhabditida</taxon>
        <taxon>Tylenchina</taxon>
        <taxon>Tylenchomorpha</taxon>
        <taxon>Tylenchoidea</taxon>
        <taxon>Heteroderidae</taxon>
        <taxon>Heteroderinae</taxon>
        <taxon>Globodera</taxon>
    </lineage>
</organism>
<name>Q9GP22_GLORO</name>
<feature type="non-terminal residue" evidence="3">
    <location>
        <position position="51"/>
    </location>
</feature>
<evidence type="ECO:0000256" key="1">
    <source>
        <dbReference type="SAM" id="MobiDB-lite"/>
    </source>
</evidence>
<proteinExistence type="evidence at transcript level"/>
<sequence>MQFFIQFIVLLILGVALCSGCGGGDGKKENKSNSGGGHRPSASGGTAGGTN</sequence>
<evidence type="ECO:0000256" key="2">
    <source>
        <dbReference type="SAM" id="SignalP"/>
    </source>
</evidence>
<feature type="region of interest" description="Disordered" evidence="1">
    <location>
        <begin position="24"/>
        <end position="51"/>
    </location>
</feature>
<keyword evidence="2" id="KW-0732">Signal</keyword>
<feature type="signal peptide" evidence="2">
    <location>
        <begin position="1"/>
        <end position="18"/>
    </location>
</feature>
<dbReference type="AlphaFoldDB" id="Q9GP22"/>